<keyword evidence="5" id="KW-1185">Reference proteome</keyword>
<sequence length="647" mass="73936">MIRSQSRSSAEAHLAAGIISPFANVIGAKGQPRLLAALQAKIKHEMTVLNNPSDPSDPRKLQIYREVFERFISEFKTYESILSEIKTVYDMSIHAQNLKILELEPFKAKTATLRYEFAQEVDKLRQEAIMRLEELEEKNRVLQTSNEAYQSEISNLKGHLKALAEELRLKDAAGSEEEVMRSQIHYLQQQIELNEVAYTEELSKRDAEITSLQFQVQKKTDECKKATTENVSLKWSLGQKVPRSSLNEKVSENEALQKQIKTMETEISNLKAELEKANYNLGLKVAQIKKMQGDGKGNFPDWEYVRYNCPGQIQDWVSACRVQTTTKPLSSYCATQVFQVPSANNSSRRQQVIAPPTVEDEKYFIGMGLGSDIPKYLRYKGKVPNRMLSRKDITSLVNDIWTAKTVFDANPKNLKNLSEFLYLFLKKRFGSQDIVAEWGYNIYKASIKYSSQSADCQLFSNVLEGHADEEVFHQLQETIELLKNMFYKCDMALNSTSCGTLPKGECHKLMRQFWPEKTENQLLALKNAMDADQPGEVLSYSWLFSSDSDSVFLDLLKEQENELRESYIRGIQAAITAGSRDTKFSSQDVMRGLVLYDSEKPREDLDKYLVRGFALELEAIKPKTMIELSLFLSNLKRGALWHGKRKG</sequence>
<dbReference type="STRING" id="329046.A0A1Y2BXA5"/>
<proteinExistence type="predicted"/>
<comment type="caution">
    <text evidence="4">The sequence shown here is derived from an EMBL/GenBank/DDBJ whole genome shotgun (WGS) entry which is preliminary data.</text>
</comment>
<dbReference type="EMBL" id="MCGO01000040">
    <property type="protein sequence ID" value="ORY39383.1"/>
    <property type="molecule type" value="Genomic_DNA"/>
</dbReference>
<evidence type="ECO:0000313" key="5">
    <source>
        <dbReference type="Proteomes" id="UP000193642"/>
    </source>
</evidence>
<dbReference type="AlphaFoldDB" id="A0A1Y2BXA5"/>
<name>A0A1Y2BXA5_9FUNG</name>
<reference evidence="4 5" key="1">
    <citation type="submission" date="2016-07" db="EMBL/GenBank/DDBJ databases">
        <title>Pervasive Adenine N6-methylation of Active Genes in Fungi.</title>
        <authorList>
            <consortium name="DOE Joint Genome Institute"/>
            <person name="Mondo S.J."/>
            <person name="Dannebaum R.O."/>
            <person name="Kuo R.C."/>
            <person name="Labutti K."/>
            <person name="Haridas S."/>
            <person name="Kuo A."/>
            <person name="Salamov A."/>
            <person name="Ahrendt S.R."/>
            <person name="Lipzen A."/>
            <person name="Sullivan W."/>
            <person name="Andreopoulos W.B."/>
            <person name="Clum A."/>
            <person name="Lindquist E."/>
            <person name="Daum C."/>
            <person name="Ramamoorthy G.K."/>
            <person name="Gryganskyi A."/>
            <person name="Culley D."/>
            <person name="Magnuson J.K."/>
            <person name="James T.Y."/>
            <person name="O'Malley M.A."/>
            <person name="Stajich J.E."/>
            <person name="Spatafora J.W."/>
            <person name="Visel A."/>
            <person name="Grigoriev I.V."/>
        </authorList>
    </citation>
    <scope>NUCLEOTIDE SEQUENCE [LARGE SCALE GENOMIC DNA]</scope>
    <source>
        <strain evidence="4 5">JEL800</strain>
    </source>
</reference>
<dbReference type="PANTHER" id="PTHR16306:SF0">
    <property type="entry name" value="TRANSLIN-ASSOCIATED FACTOR X-INTERACTING PROTEIN 1"/>
    <property type="match status" value="1"/>
</dbReference>
<feature type="coiled-coil region" evidence="2">
    <location>
        <begin position="246"/>
        <end position="280"/>
    </location>
</feature>
<feature type="domain" description="Translin-associated factor X-interacting protein 1 N-terminal" evidence="3">
    <location>
        <begin position="39"/>
        <end position="147"/>
    </location>
</feature>
<dbReference type="Proteomes" id="UP000193642">
    <property type="component" value="Unassembled WGS sequence"/>
</dbReference>
<evidence type="ECO:0000259" key="3">
    <source>
        <dbReference type="Pfam" id="PF15739"/>
    </source>
</evidence>
<evidence type="ECO:0000256" key="2">
    <source>
        <dbReference type="SAM" id="Coils"/>
    </source>
</evidence>
<accession>A0A1Y2BXA5</accession>
<dbReference type="Pfam" id="PF15739">
    <property type="entry name" value="TSNAXIP1_N"/>
    <property type="match status" value="1"/>
</dbReference>
<evidence type="ECO:0000256" key="1">
    <source>
        <dbReference type="ARBA" id="ARBA00023054"/>
    </source>
</evidence>
<feature type="coiled-coil region" evidence="2">
    <location>
        <begin position="118"/>
        <end position="166"/>
    </location>
</feature>
<dbReference type="InterPro" id="IPR032755">
    <property type="entry name" value="TSNAXIP1_N"/>
</dbReference>
<protein>
    <recommendedName>
        <fullName evidence="3">Translin-associated factor X-interacting protein 1 N-terminal domain-containing protein</fullName>
    </recommendedName>
</protein>
<dbReference type="OrthoDB" id="261426at2759"/>
<organism evidence="4 5">
    <name type="scientific">Rhizoclosmatium globosum</name>
    <dbReference type="NCBI Taxonomy" id="329046"/>
    <lineage>
        <taxon>Eukaryota</taxon>
        <taxon>Fungi</taxon>
        <taxon>Fungi incertae sedis</taxon>
        <taxon>Chytridiomycota</taxon>
        <taxon>Chytridiomycota incertae sedis</taxon>
        <taxon>Chytridiomycetes</taxon>
        <taxon>Chytridiales</taxon>
        <taxon>Chytriomycetaceae</taxon>
        <taxon>Rhizoclosmatium</taxon>
    </lineage>
</organism>
<keyword evidence="1 2" id="KW-0175">Coiled coil</keyword>
<evidence type="ECO:0000313" key="4">
    <source>
        <dbReference type="EMBL" id="ORY39383.1"/>
    </source>
</evidence>
<gene>
    <name evidence="4" type="ORF">BCR33DRAFT_788390</name>
</gene>
<dbReference type="PANTHER" id="PTHR16306">
    <property type="entry name" value="TRANSLIN-ASSOCIATED FACTOR X-INTERACTING PROTEIN 1"/>
    <property type="match status" value="1"/>
</dbReference>
<dbReference type="GO" id="GO:0005737">
    <property type="term" value="C:cytoplasm"/>
    <property type="evidence" value="ECO:0007669"/>
    <property type="project" value="TreeGrafter"/>
</dbReference>